<evidence type="ECO:0000313" key="2">
    <source>
        <dbReference type="Proteomes" id="UP000244081"/>
    </source>
</evidence>
<comment type="caution">
    <text evidence="1">The sequence shown here is derived from an EMBL/GenBank/DDBJ whole genome shotgun (WGS) entry which is preliminary data.</text>
</comment>
<proteinExistence type="predicted"/>
<dbReference type="EMBL" id="QAYG01000002">
    <property type="protein sequence ID" value="PTW61441.1"/>
    <property type="molecule type" value="Genomic_DNA"/>
</dbReference>
<protein>
    <recommendedName>
        <fullName evidence="3">Sialate O-acetylesterase domain-containing protein</fullName>
    </recommendedName>
</protein>
<name>A0A2T5VCG1_9HYPH</name>
<gene>
    <name evidence="1" type="ORF">C8N35_102150</name>
</gene>
<dbReference type="Gene3D" id="3.40.50.1110">
    <property type="entry name" value="SGNH hydrolase"/>
    <property type="match status" value="1"/>
</dbReference>
<dbReference type="GO" id="GO:0016788">
    <property type="term" value="F:hydrolase activity, acting on ester bonds"/>
    <property type="evidence" value="ECO:0007669"/>
    <property type="project" value="UniProtKB-ARBA"/>
</dbReference>
<keyword evidence="2" id="KW-1185">Reference proteome</keyword>
<dbReference type="RefSeq" id="WP_107989303.1">
    <property type="nucleotide sequence ID" value="NZ_QAYG01000002.1"/>
</dbReference>
<dbReference type="AlphaFoldDB" id="A0A2T5VCG1"/>
<dbReference type="Proteomes" id="UP000244081">
    <property type="component" value="Unassembled WGS sequence"/>
</dbReference>
<evidence type="ECO:0000313" key="1">
    <source>
        <dbReference type="EMBL" id="PTW61441.1"/>
    </source>
</evidence>
<organism evidence="1 2">
    <name type="scientific">Breoghania corrubedonensis</name>
    <dbReference type="NCBI Taxonomy" id="665038"/>
    <lineage>
        <taxon>Bacteria</taxon>
        <taxon>Pseudomonadati</taxon>
        <taxon>Pseudomonadota</taxon>
        <taxon>Alphaproteobacteria</taxon>
        <taxon>Hyphomicrobiales</taxon>
        <taxon>Stappiaceae</taxon>
        <taxon>Breoghania</taxon>
    </lineage>
</organism>
<dbReference type="InterPro" id="IPR036514">
    <property type="entry name" value="SGNH_hydro_sf"/>
</dbReference>
<evidence type="ECO:0008006" key="3">
    <source>
        <dbReference type="Google" id="ProtNLM"/>
    </source>
</evidence>
<accession>A0A2T5VCG1</accession>
<sequence>MDTPIALLLLGQSNAIANAESTGGTFHVTDQIKIYNAQSQSLETLDLEHVAHLITDSSSVTGYNTIGGGKNNIMGGLAWRILQETGRSVVVVCNGHGGEPFNRWIENGTSSENYVDLLADVPTAISLAGISSFDIVHIQEGEADAAGGDSQAQITAERNTLIAQLRAEPWIRSDTYFTVGEPCQSGLEVPALYYLNWSVQEVINDGDPYTCYVPTTGIPYVSETNKGHFSGQGLYDLGYFRVFGSLPAEAKVTPRPRPILTSGIRF</sequence>
<reference evidence="1 2" key="1">
    <citation type="submission" date="2018-04" db="EMBL/GenBank/DDBJ databases">
        <title>Genomic Encyclopedia of Archaeal and Bacterial Type Strains, Phase II (KMG-II): from individual species to whole genera.</title>
        <authorList>
            <person name="Goeker M."/>
        </authorList>
    </citation>
    <scope>NUCLEOTIDE SEQUENCE [LARGE SCALE GENOMIC DNA]</scope>
    <source>
        <strain evidence="1 2">DSM 23382</strain>
    </source>
</reference>
<dbReference type="SUPFAM" id="SSF52266">
    <property type="entry name" value="SGNH hydrolase"/>
    <property type="match status" value="1"/>
</dbReference>